<organism evidence="3 4">
    <name type="scientific">Nocardia terpenica</name>
    <dbReference type="NCBI Taxonomy" id="455432"/>
    <lineage>
        <taxon>Bacteria</taxon>
        <taxon>Bacillati</taxon>
        <taxon>Actinomycetota</taxon>
        <taxon>Actinomycetes</taxon>
        <taxon>Mycobacteriales</taxon>
        <taxon>Nocardiaceae</taxon>
        <taxon>Nocardia</taxon>
    </lineage>
</organism>
<evidence type="ECO:0000313" key="3">
    <source>
        <dbReference type="EMBL" id="KZM72190.1"/>
    </source>
</evidence>
<dbReference type="AlphaFoldDB" id="A0A164LAF4"/>
<evidence type="ECO:0000313" key="4">
    <source>
        <dbReference type="Proteomes" id="UP000076512"/>
    </source>
</evidence>
<dbReference type="STRING" id="455432.AWN90_36550"/>
<dbReference type="EMBL" id="LWGR01000009">
    <property type="protein sequence ID" value="KZM72190.1"/>
    <property type="molecule type" value="Genomic_DNA"/>
</dbReference>
<gene>
    <name evidence="3" type="ORF">AWN90_36550</name>
</gene>
<protein>
    <recommendedName>
        <fullName evidence="2">Minor tail protein gp31 C-terminal domain-containing protein</fullName>
    </recommendedName>
</protein>
<dbReference type="Pfam" id="PF24243">
    <property type="entry name" value="Phage_tail_C"/>
    <property type="match status" value="1"/>
</dbReference>
<feature type="region of interest" description="Disordered" evidence="1">
    <location>
        <begin position="491"/>
        <end position="510"/>
    </location>
</feature>
<evidence type="ECO:0000256" key="1">
    <source>
        <dbReference type="SAM" id="MobiDB-lite"/>
    </source>
</evidence>
<keyword evidence="4" id="KW-1185">Reference proteome</keyword>
<feature type="domain" description="Minor tail protein gp31 C-terminal" evidence="2">
    <location>
        <begin position="541"/>
        <end position="566"/>
    </location>
</feature>
<evidence type="ECO:0000259" key="2">
    <source>
        <dbReference type="Pfam" id="PF24243"/>
    </source>
</evidence>
<comment type="caution">
    <text evidence="3">The sequence shown here is derived from an EMBL/GenBank/DDBJ whole genome shotgun (WGS) entry which is preliminary data.</text>
</comment>
<reference evidence="3 4" key="1">
    <citation type="submission" date="2016-04" db="EMBL/GenBank/DDBJ databases">
        <authorList>
            <person name="Evans L.H."/>
            <person name="Alamgir A."/>
            <person name="Owens N."/>
            <person name="Weber N.D."/>
            <person name="Virtaneva K."/>
            <person name="Barbian K."/>
            <person name="Babar A."/>
            <person name="Rosenke K."/>
        </authorList>
    </citation>
    <scope>NUCLEOTIDE SEQUENCE [LARGE SCALE GENOMIC DNA]</scope>
    <source>
        <strain evidence="3 4">IFM 0406</strain>
    </source>
</reference>
<feature type="region of interest" description="Disordered" evidence="1">
    <location>
        <begin position="203"/>
        <end position="240"/>
    </location>
</feature>
<dbReference type="InterPro" id="IPR056923">
    <property type="entry name" value="Minor_tail_gp31_C"/>
</dbReference>
<feature type="compositionally biased region" description="Low complexity" evidence="1">
    <location>
        <begin position="203"/>
        <end position="233"/>
    </location>
</feature>
<proteinExistence type="predicted"/>
<sequence>MLVPVAGRDGHGIDLNGVKNLYTELPTGLGPDDNGRCYLVLEDNLVYFWNGAAWPAKGKGSPLRGDKGDPGRGIDAIAATSTGLRFNMSTAPTAVDVPVPALTVATDAAATATRKADESLINAGVAANAAAASDTSAKAADASAKSASTASATAVTARDQAASSATAAASSARNAADSANAAAGSASAADASRAAARTAADDATASANSASAARSEAQAARDTTRADASAAADSKTKAGDHAATAKYWAEHASETVGSGIPNADKTIKGGIMLPGANPGELGGTFEHPVVVGWNTKADVAALDSKYVKPSAGIPKAHLDTAVQAGLERAATAYQKPGAGIPRTELDSAVQSSLARADSAVQVDGTGKLPEALIPAVAMTDFLGAVANQAAMLALSGQRGDWCTRTDKGTDWQLIAEPASQLTSWRERTYPASPVSSVNGRTGAVTTGSADIVDATNIGRAVLTAATAASARSTLGAGTSSLTLGTTSATAAAGDDPRLSDQRVPTDGSVTNAKIAPGAAIALSKLAPGYLSGQDAAGPRTLSLWVGTEAQFNAIPTKDTNTIYLRTA</sequence>
<name>A0A164LAF4_9NOCA</name>
<dbReference type="Proteomes" id="UP000076512">
    <property type="component" value="Unassembled WGS sequence"/>
</dbReference>
<accession>A0A164LAF4</accession>